<evidence type="ECO:0000313" key="2">
    <source>
        <dbReference type="Proteomes" id="UP001497535"/>
    </source>
</evidence>
<reference evidence="1" key="1">
    <citation type="submission" date="2023-11" db="EMBL/GenBank/DDBJ databases">
        <authorList>
            <person name="Poullet M."/>
        </authorList>
    </citation>
    <scope>NUCLEOTIDE SEQUENCE</scope>
    <source>
        <strain evidence="1">E1834</strain>
    </source>
</reference>
<name>A0ACB0XVU7_MELEN</name>
<dbReference type="EMBL" id="CAVMJV010000003">
    <property type="protein sequence ID" value="CAK5019561.1"/>
    <property type="molecule type" value="Genomic_DNA"/>
</dbReference>
<keyword evidence="2" id="KW-1185">Reference proteome</keyword>
<evidence type="ECO:0000313" key="1">
    <source>
        <dbReference type="EMBL" id="CAK5019561.1"/>
    </source>
</evidence>
<accession>A0ACB0XVU7</accession>
<organism evidence="1 2">
    <name type="scientific">Meloidogyne enterolobii</name>
    <name type="common">Root-knot nematode worm</name>
    <name type="synonym">Meloidogyne mayaguensis</name>
    <dbReference type="NCBI Taxonomy" id="390850"/>
    <lineage>
        <taxon>Eukaryota</taxon>
        <taxon>Metazoa</taxon>
        <taxon>Ecdysozoa</taxon>
        <taxon>Nematoda</taxon>
        <taxon>Chromadorea</taxon>
        <taxon>Rhabditida</taxon>
        <taxon>Tylenchina</taxon>
        <taxon>Tylenchomorpha</taxon>
        <taxon>Tylenchoidea</taxon>
        <taxon>Meloidogynidae</taxon>
        <taxon>Meloidogyninae</taxon>
        <taxon>Meloidogyne</taxon>
    </lineage>
</organism>
<dbReference type="Proteomes" id="UP001497535">
    <property type="component" value="Unassembled WGS sequence"/>
</dbReference>
<sequence>MIAKLKNPATTTIITDNLVKNNSENFETEIQAKKPRFSLEYNTKEEENLNNVCFDNKQQQQKFYSLNDNNELKKEINNQNSFEKTFSQAKTKFLGSLIRSKTNGDNEYFKDGGGTFRQRKDTVNPCDDPEIFREKLFDNEREGGFGWIRGVLIRCILCIFGATLFLRMSWIVGQAGLILGIFVIILSFIVVIITAISMSAIATNGEVKSGGCYYLISRSLGPEFGGSIGLILYVANTVNASMNCVGLAEACVEVLKNSFNFSLIDGGINDVRIYASLICLILQLIIFVGTEFENRMQLALLGTICLTLISHLIGTFLPLNEYQLKRGIVGYSLAALFDNLGPEFRNVPDAIYGSFNWDSIGIIHMFGIYFPAMTGIMAGANMSGDLRDPSKSIPKGTFCAIGITTLAYAWCMVITALSTVRDATGTSLPEYDEHLNRFIPPECRLNDTCRFGLANDYQVMTLQGAWEPLIFVGVFATSLSSVSGCLIGAPRIFQALCGDKLFPFIHPFAKGNGKNNDPFRAYFLTLLIALSVIMIGELNPIADLISNFFLAAFAITNFACFDASIAKSPGFRPGFRYFNKWLSLFGSILCVCIMFMLNWLTSLVTFFVFFLLFVFIKYNKSHINWGTSTDANRYRRALNSLLKISRTEDHVKNYRPQLLVLTGNPVARQALVDFAYCISNGRSLLLCGHVTPHQSSVQATDLIRKLNNRLENIFFKLNFLFLKIY</sequence>
<protein>
    <submittedName>
        <fullName evidence="1">Uncharacterized protein</fullName>
    </submittedName>
</protein>
<gene>
    <name evidence="1" type="ORF">MENTE1834_LOCUS4176</name>
</gene>
<proteinExistence type="predicted"/>
<comment type="caution">
    <text evidence="1">The sequence shown here is derived from an EMBL/GenBank/DDBJ whole genome shotgun (WGS) entry which is preliminary data.</text>
</comment>